<gene>
    <name evidence="4" type="ORF">J2Z69_000625</name>
</gene>
<sequence>MNKKMGLATLILLTTLTVSGCGQKPKEAAPAPNNEVTQAQGEAPVTPQKEPEVPITPEVPSTTPVKTPSTTSSDKDTPTTNEVQKKTLSIQVYYTDDQMMELKEAKREISYEDSHEKYEAAFKALQTSGDAKLFSLWEKIKLKSLKFKSGELTLDIHIPDEARLGAGGESYALDSLRKTYFQFDEIKSIELLVDGAQVDSLMGHADLDHPLKR</sequence>
<dbReference type="Pfam" id="PF10646">
    <property type="entry name" value="Germane"/>
    <property type="match status" value="1"/>
</dbReference>
<evidence type="ECO:0000313" key="5">
    <source>
        <dbReference type="Proteomes" id="UP001519288"/>
    </source>
</evidence>
<dbReference type="EMBL" id="JAGGLD010000001">
    <property type="protein sequence ID" value="MBP1999606.1"/>
    <property type="molecule type" value="Genomic_DNA"/>
</dbReference>
<dbReference type="PROSITE" id="PS51257">
    <property type="entry name" value="PROKAR_LIPOPROTEIN"/>
    <property type="match status" value="1"/>
</dbReference>
<proteinExistence type="predicted"/>
<dbReference type="InterPro" id="IPR019606">
    <property type="entry name" value="GerMN"/>
</dbReference>
<evidence type="ECO:0000256" key="2">
    <source>
        <dbReference type="SAM" id="SignalP"/>
    </source>
</evidence>
<reference evidence="4 5" key="1">
    <citation type="submission" date="2021-03" db="EMBL/GenBank/DDBJ databases">
        <title>Genomic Encyclopedia of Type Strains, Phase IV (KMG-IV): sequencing the most valuable type-strain genomes for metagenomic binning, comparative biology and taxonomic classification.</title>
        <authorList>
            <person name="Goeker M."/>
        </authorList>
    </citation>
    <scope>NUCLEOTIDE SEQUENCE [LARGE SCALE GENOMIC DNA]</scope>
    <source>
        <strain evidence="4 5">DSM 26806</strain>
    </source>
</reference>
<evidence type="ECO:0000259" key="3">
    <source>
        <dbReference type="Pfam" id="PF10646"/>
    </source>
</evidence>
<keyword evidence="5" id="KW-1185">Reference proteome</keyword>
<organism evidence="4 5">
    <name type="scientific">Paenibacillus shirakamiensis</name>
    <dbReference type="NCBI Taxonomy" id="1265935"/>
    <lineage>
        <taxon>Bacteria</taxon>
        <taxon>Bacillati</taxon>
        <taxon>Bacillota</taxon>
        <taxon>Bacilli</taxon>
        <taxon>Bacillales</taxon>
        <taxon>Paenibacillaceae</taxon>
        <taxon>Paenibacillus</taxon>
    </lineage>
</organism>
<feature type="compositionally biased region" description="Low complexity" evidence="1">
    <location>
        <begin position="59"/>
        <end position="72"/>
    </location>
</feature>
<feature type="region of interest" description="Disordered" evidence="1">
    <location>
        <begin position="19"/>
        <end position="82"/>
    </location>
</feature>
<comment type="caution">
    <text evidence="4">The sequence shown here is derived from an EMBL/GenBank/DDBJ whole genome shotgun (WGS) entry which is preliminary data.</text>
</comment>
<accession>A0ABS4JEP8</accession>
<dbReference type="RefSeq" id="WP_209859043.1">
    <property type="nucleotide sequence ID" value="NZ_JAGGLD010000001.1"/>
</dbReference>
<feature type="signal peptide" evidence="2">
    <location>
        <begin position="1"/>
        <end position="20"/>
    </location>
</feature>
<feature type="chain" id="PRO_5047132927" evidence="2">
    <location>
        <begin position="21"/>
        <end position="213"/>
    </location>
</feature>
<evidence type="ECO:0000313" key="4">
    <source>
        <dbReference type="EMBL" id="MBP1999606.1"/>
    </source>
</evidence>
<feature type="domain" description="GerMN" evidence="3">
    <location>
        <begin position="91"/>
        <end position="199"/>
    </location>
</feature>
<protein>
    <submittedName>
        <fullName evidence="4">Outer membrane usher protein FimD/PapC</fullName>
    </submittedName>
</protein>
<keyword evidence="2" id="KW-0732">Signal</keyword>
<evidence type="ECO:0000256" key="1">
    <source>
        <dbReference type="SAM" id="MobiDB-lite"/>
    </source>
</evidence>
<name>A0ABS4JEP8_9BACL</name>
<dbReference type="Proteomes" id="UP001519288">
    <property type="component" value="Unassembled WGS sequence"/>
</dbReference>